<sequence length="375" mass="42686">MKTLFNSIQVSKNHFIDTIENMIKNGDEIVLFGAGFIARITAEFMQRQNMPIDYVAVNSEHLLPGSEINCHPVTSLEKLETQGKRYNYIVAIQFYTEELIARLRFTANEILFYDCMFIGINADEIYTPEWLNAHEPILEDFYQNLGDDKSRRTLTAFLNQRLSAQEGWFHQEYHPQQYFPQEIIKLGKNEVFVDCGAYTGDSIDAFVNALKSSQAGEPSKIIAFEPDVKNFAHLVASTSNLKQCVCLQAGVWHEATKLYFNSSNEQTSSLTCNSDGDAVSLLTIDEVTANEKVTFLKMDIEGAEMAALHGAKKTIRMNKPTLALSIYHKPEDIINIPRFLKSIHPDYKFWLRAHHPRLSCDMVLYAIPPEKVIAQ</sequence>
<dbReference type="InterPro" id="IPR029063">
    <property type="entry name" value="SAM-dependent_MTases_sf"/>
</dbReference>
<keyword evidence="3" id="KW-1185">Reference proteome</keyword>
<evidence type="ECO:0000313" key="3">
    <source>
        <dbReference type="Proteomes" id="UP001596169"/>
    </source>
</evidence>
<comment type="caution">
    <text evidence="2">The sequence shown here is derived from an EMBL/GenBank/DDBJ whole genome shotgun (WGS) entry which is preliminary data.</text>
</comment>
<dbReference type="GO" id="GO:0032259">
    <property type="term" value="P:methylation"/>
    <property type="evidence" value="ECO:0007669"/>
    <property type="project" value="UniProtKB-KW"/>
</dbReference>
<evidence type="ECO:0000313" key="2">
    <source>
        <dbReference type="EMBL" id="MFC6121103.1"/>
    </source>
</evidence>
<keyword evidence="2" id="KW-0489">Methyltransferase</keyword>
<dbReference type="PANTHER" id="PTHR34203">
    <property type="entry name" value="METHYLTRANSFERASE, FKBM FAMILY PROTEIN"/>
    <property type="match status" value="1"/>
</dbReference>
<reference evidence="3" key="1">
    <citation type="journal article" date="2019" name="Int. J. Syst. Evol. Microbiol.">
        <title>The Global Catalogue of Microorganisms (GCM) 10K type strain sequencing project: providing services to taxonomists for standard genome sequencing and annotation.</title>
        <authorList>
            <consortium name="The Broad Institute Genomics Platform"/>
            <consortium name="The Broad Institute Genome Sequencing Center for Infectious Disease"/>
            <person name="Wu L."/>
            <person name="Ma J."/>
        </authorList>
    </citation>
    <scope>NUCLEOTIDE SEQUENCE [LARGE SCALE GENOMIC DNA]</scope>
    <source>
        <strain evidence="3">JCM30009</strain>
    </source>
</reference>
<dbReference type="Gene3D" id="3.40.50.150">
    <property type="entry name" value="Vaccinia Virus protein VP39"/>
    <property type="match status" value="1"/>
</dbReference>
<organism evidence="2 3">
    <name type="scientific">Citrobacter bitternis</name>
    <dbReference type="NCBI Taxonomy" id="1585982"/>
    <lineage>
        <taxon>Bacteria</taxon>
        <taxon>Pseudomonadati</taxon>
        <taxon>Pseudomonadota</taxon>
        <taxon>Gammaproteobacteria</taxon>
        <taxon>Enterobacterales</taxon>
        <taxon>Enterobacteriaceae</taxon>
        <taxon>Citrobacter</taxon>
    </lineage>
</organism>
<dbReference type="RefSeq" id="WP_108701041.1">
    <property type="nucleotide sequence ID" value="NZ_JBHSRG010000005.1"/>
</dbReference>
<proteinExistence type="predicted"/>
<keyword evidence="2" id="KW-0808">Transferase</keyword>
<dbReference type="Pfam" id="PF05050">
    <property type="entry name" value="Methyltransf_21"/>
    <property type="match status" value="1"/>
</dbReference>
<accession>A0ABW1PZL1</accession>
<protein>
    <submittedName>
        <fullName evidence="2">FkbM family methyltransferase</fullName>
    </submittedName>
</protein>
<dbReference type="Proteomes" id="UP001596169">
    <property type="component" value="Unassembled WGS sequence"/>
</dbReference>
<name>A0ABW1PZL1_9ENTR</name>
<gene>
    <name evidence="2" type="ORF">ACFPZP_08550</name>
</gene>
<dbReference type="SUPFAM" id="SSF53335">
    <property type="entry name" value="S-adenosyl-L-methionine-dependent methyltransferases"/>
    <property type="match status" value="1"/>
</dbReference>
<dbReference type="InterPro" id="IPR006342">
    <property type="entry name" value="FkbM_mtfrase"/>
</dbReference>
<dbReference type="EMBL" id="JBHSRG010000005">
    <property type="protein sequence ID" value="MFC6121103.1"/>
    <property type="molecule type" value="Genomic_DNA"/>
</dbReference>
<evidence type="ECO:0000259" key="1">
    <source>
        <dbReference type="Pfam" id="PF05050"/>
    </source>
</evidence>
<dbReference type="GO" id="GO:0008168">
    <property type="term" value="F:methyltransferase activity"/>
    <property type="evidence" value="ECO:0007669"/>
    <property type="project" value="UniProtKB-KW"/>
</dbReference>
<dbReference type="PANTHER" id="PTHR34203:SF15">
    <property type="entry name" value="SLL1173 PROTEIN"/>
    <property type="match status" value="1"/>
</dbReference>
<dbReference type="InterPro" id="IPR052514">
    <property type="entry name" value="SAM-dependent_MTase"/>
</dbReference>
<feature type="domain" description="Methyltransferase FkbM" evidence="1">
    <location>
        <begin position="194"/>
        <end position="340"/>
    </location>
</feature>
<dbReference type="NCBIfam" id="TIGR01444">
    <property type="entry name" value="fkbM_fam"/>
    <property type="match status" value="1"/>
</dbReference>